<protein>
    <recommendedName>
        <fullName evidence="1">PanD regulatory factor</fullName>
    </recommendedName>
</protein>
<accession>A0A1B7JYH8</accession>
<comment type="subunit">
    <text evidence="1">Interacts with PanD in the presence of CoA.</text>
</comment>
<feature type="binding site" evidence="1">
    <location>
        <begin position="74"/>
        <end position="81"/>
    </location>
    <ligand>
        <name>CoA</name>
        <dbReference type="ChEBI" id="CHEBI:57287"/>
    </ligand>
</feature>
<dbReference type="Proteomes" id="UP000078224">
    <property type="component" value="Unassembled WGS sequence"/>
</dbReference>
<dbReference type="HAMAP" id="MF_02018">
    <property type="entry name" value="PanZ_PanM"/>
    <property type="match status" value="1"/>
</dbReference>
<dbReference type="InterPro" id="IPR000182">
    <property type="entry name" value="GNAT_dom"/>
</dbReference>
<dbReference type="AlphaFoldDB" id="A0A1B7JYH8"/>
<dbReference type="RefSeq" id="WP_068908206.1">
    <property type="nucleotide sequence ID" value="NZ_LXEW01000021.1"/>
</dbReference>
<dbReference type="InterPro" id="IPR040448">
    <property type="entry name" value="PanZ_GNAT"/>
</dbReference>
<dbReference type="InterPro" id="IPR016181">
    <property type="entry name" value="Acyl_CoA_acyltransferase"/>
</dbReference>
<dbReference type="GO" id="GO:0015940">
    <property type="term" value="P:pantothenate biosynthetic process"/>
    <property type="evidence" value="ECO:0007669"/>
    <property type="project" value="UniProtKB-UniRule"/>
</dbReference>
<gene>
    <name evidence="1" type="primary">panZ</name>
    <name evidence="3" type="ORF">M998_1473</name>
</gene>
<evidence type="ECO:0000313" key="3">
    <source>
        <dbReference type="EMBL" id="OAT52794.1"/>
    </source>
</evidence>
<evidence type="ECO:0000313" key="4">
    <source>
        <dbReference type="Proteomes" id="UP000078224"/>
    </source>
</evidence>
<evidence type="ECO:0000259" key="2">
    <source>
        <dbReference type="PROSITE" id="PS51186"/>
    </source>
</evidence>
<dbReference type="PROSITE" id="PS51186">
    <property type="entry name" value="GNAT"/>
    <property type="match status" value="1"/>
</dbReference>
<comment type="similarity">
    <text evidence="1">Belongs to the PanZ/PanM family.</text>
</comment>
<dbReference type="PATRIC" id="fig|1354272.4.peg.1495"/>
<sequence length="141" mass="16458">MKLTIIPLVNPTEQQYADLYKIWTDQNQSQLTEALESGQYFYAARFNDRLLAAAKITLNKHHGVIYDFCVREVTRRRGVGLYLLQQICYQQPKITHWHFSFSELDTKNEMVMTQFLAASGFTATEKQGEWEMNLNGKNETK</sequence>
<dbReference type="InterPro" id="IPR032900">
    <property type="entry name" value="PanZ"/>
</dbReference>
<organism evidence="3 4">
    <name type="scientific">Providencia heimbachae ATCC 35613</name>
    <dbReference type="NCBI Taxonomy" id="1354272"/>
    <lineage>
        <taxon>Bacteria</taxon>
        <taxon>Pseudomonadati</taxon>
        <taxon>Pseudomonadota</taxon>
        <taxon>Gammaproteobacteria</taxon>
        <taxon>Enterobacterales</taxon>
        <taxon>Morganellaceae</taxon>
        <taxon>Providencia</taxon>
    </lineage>
</organism>
<dbReference type="SUPFAM" id="SSF55729">
    <property type="entry name" value="Acyl-CoA N-acyltransferases (Nat)"/>
    <property type="match status" value="1"/>
</dbReference>
<keyword evidence="1" id="KW-0566">Pantothenate biosynthesis</keyword>
<comment type="function">
    <text evidence="1">Controls both the activation and catalytic activity of PanD in a coenzyme A (CoA)-dependent fashion.</text>
</comment>
<dbReference type="GO" id="GO:0031638">
    <property type="term" value="P:zymogen activation"/>
    <property type="evidence" value="ECO:0007669"/>
    <property type="project" value="InterPro"/>
</dbReference>
<proteinExistence type="inferred from homology"/>
<dbReference type="EMBL" id="LXEW01000021">
    <property type="protein sequence ID" value="OAT52794.1"/>
    <property type="molecule type" value="Genomic_DNA"/>
</dbReference>
<name>A0A1B7JYH8_9GAMM</name>
<dbReference type="NCBIfam" id="NF033213">
    <property type="entry name" value="matur_PanM"/>
    <property type="match status" value="1"/>
</dbReference>
<feature type="domain" description="N-acetyltransferase" evidence="2">
    <location>
        <begin position="6"/>
        <end position="141"/>
    </location>
</feature>
<dbReference type="GO" id="GO:0016747">
    <property type="term" value="F:acyltransferase activity, transferring groups other than amino-acyl groups"/>
    <property type="evidence" value="ECO:0007669"/>
    <property type="project" value="InterPro"/>
</dbReference>
<evidence type="ECO:0000256" key="1">
    <source>
        <dbReference type="HAMAP-Rule" id="MF_02018"/>
    </source>
</evidence>
<comment type="caution">
    <text evidence="3">The sequence shown here is derived from an EMBL/GenBank/DDBJ whole genome shotgun (WGS) entry which is preliminary data.</text>
</comment>
<keyword evidence="4" id="KW-1185">Reference proteome</keyword>
<dbReference type="Gene3D" id="3.40.630.30">
    <property type="match status" value="1"/>
</dbReference>
<feature type="binding site" evidence="1">
    <location>
        <begin position="68"/>
        <end position="70"/>
    </location>
    <ligand>
        <name>CoA</name>
        <dbReference type="ChEBI" id="CHEBI:57287"/>
    </ligand>
</feature>
<dbReference type="CDD" id="cd04301">
    <property type="entry name" value="NAT_SF"/>
    <property type="match status" value="1"/>
</dbReference>
<keyword evidence="3" id="KW-0808">Transferase</keyword>
<dbReference type="Pfam" id="PF12568">
    <property type="entry name" value="PanZ"/>
    <property type="match status" value="1"/>
</dbReference>
<dbReference type="OrthoDB" id="5736859at2"/>
<reference evidence="3 4" key="1">
    <citation type="submission" date="2016-04" db="EMBL/GenBank/DDBJ databases">
        <title>ATOL: Assembling a taxonomically balanced genome-scale reconstruction of the evolutionary history of the Enterobacteriaceae.</title>
        <authorList>
            <person name="Plunkett G.III."/>
            <person name="Neeno-Eckwall E.C."/>
            <person name="Glasner J.D."/>
            <person name="Perna N.T."/>
        </authorList>
    </citation>
    <scope>NUCLEOTIDE SEQUENCE [LARGE SCALE GENOMIC DNA]</scope>
    <source>
        <strain evidence="3 4">ATCC 35613</strain>
    </source>
</reference>